<dbReference type="EMBL" id="LKHP01000001">
    <property type="protein sequence ID" value="KRQ88033.1"/>
    <property type="molecule type" value="Genomic_DNA"/>
</dbReference>
<keyword evidence="8" id="KW-1185">Reference proteome</keyword>
<organism evidence="7 8">
    <name type="scientific">Caloramator mitchellensis</name>
    <dbReference type="NCBI Taxonomy" id="908809"/>
    <lineage>
        <taxon>Bacteria</taxon>
        <taxon>Bacillati</taxon>
        <taxon>Bacillota</taxon>
        <taxon>Clostridia</taxon>
        <taxon>Eubacteriales</taxon>
        <taxon>Clostridiaceae</taxon>
        <taxon>Caloramator</taxon>
    </lineage>
</organism>
<protein>
    <submittedName>
        <fullName evidence="7">Branched-chain amino acid transport system / permease component</fullName>
    </submittedName>
</protein>
<dbReference type="GO" id="GO:0005886">
    <property type="term" value="C:plasma membrane"/>
    <property type="evidence" value="ECO:0007669"/>
    <property type="project" value="UniProtKB-SubCell"/>
</dbReference>
<reference evidence="7 8" key="1">
    <citation type="submission" date="2015-09" db="EMBL/GenBank/DDBJ databases">
        <title>Draft genome sequence of a Caloramator mitchellensis, a moderate thermophile from the Great Artesian Basin of Australia.</title>
        <authorList>
            <person name="Patel B.K."/>
        </authorList>
    </citation>
    <scope>NUCLEOTIDE SEQUENCE [LARGE SCALE GENOMIC DNA]</scope>
    <source>
        <strain evidence="7 8">VF08</strain>
    </source>
</reference>
<keyword evidence="4 6" id="KW-1133">Transmembrane helix</keyword>
<sequence>MHSVTLGILVSLIAATLRLATPIIFAALGGVISERSGVVNIGLEGIMIAGAFFGVLGSHLTKNAWIGIIFAIVAGMIIALIHAVLSINLKADQVISGVSINIFSAALMSFLLFKFFNRDGQTDGVTQLSYPKEFMGSIPVLGNLLKELNWFVFIAFGLALILHLMLYYTPLGLRIRSVGEHPKAADTLGINVYKIRYLCVLLSGAFAGIGGAALSLGATNLFREGMVSGKGFIALAAMIFGNWKPFGALAASLLFGFAEAFRIVAQGFGWKVPDEVYYSFPYILTMLMLAGFVGKTTPPAADGVPYTKGER</sequence>
<evidence type="ECO:0000256" key="1">
    <source>
        <dbReference type="ARBA" id="ARBA00004651"/>
    </source>
</evidence>
<evidence type="ECO:0000256" key="3">
    <source>
        <dbReference type="ARBA" id="ARBA00022692"/>
    </source>
</evidence>
<feature type="transmembrane region" description="Helical" evidence="6">
    <location>
        <begin position="64"/>
        <end position="87"/>
    </location>
</feature>
<dbReference type="OrthoDB" id="9792579at2"/>
<dbReference type="CDD" id="cd06580">
    <property type="entry name" value="TM_PBP1_transp_TpRbsC_like"/>
    <property type="match status" value="1"/>
</dbReference>
<keyword evidence="5 6" id="KW-0472">Membrane</keyword>
<dbReference type="InterPro" id="IPR001851">
    <property type="entry name" value="ABC_transp_permease"/>
</dbReference>
<evidence type="ECO:0000256" key="4">
    <source>
        <dbReference type="ARBA" id="ARBA00022989"/>
    </source>
</evidence>
<feature type="transmembrane region" description="Helical" evidence="6">
    <location>
        <begin position="276"/>
        <end position="294"/>
    </location>
</feature>
<evidence type="ECO:0000313" key="7">
    <source>
        <dbReference type="EMBL" id="KRQ88033.1"/>
    </source>
</evidence>
<feature type="transmembrane region" description="Helical" evidence="6">
    <location>
        <begin position="195"/>
        <end position="214"/>
    </location>
</feature>
<dbReference type="STRING" id="908809.ABG79_00199"/>
<proteinExistence type="predicted"/>
<comment type="subcellular location">
    <subcellularLocation>
        <location evidence="1">Cell membrane</location>
        <topology evidence="1">Multi-pass membrane protein</topology>
    </subcellularLocation>
</comment>
<keyword evidence="2" id="KW-1003">Cell membrane</keyword>
<evidence type="ECO:0000256" key="2">
    <source>
        <dbReference type="ARBA" id="ARBA00022475"/>
    </source>
</evidence>
<dbReference type="PANTHER" id="PTHR43370:SF1">
    <property type="entry name" value="GUANOSINE ABC TRANSPORTER PERMEASE PROTEIN NUPQ"/>
    <property type="match status" value="1"/>
</dbReference>
<feature type="transmembrane region" description="Helical" evidence="6">
    <location>
        <begin position="93"/>
        <end position="113"/>
    </location>
</feature>
<feature type="transmembrane region" description="Helical" evidence="6">
    <location>
        <begin position="148"/>
        <end position="168"/>
    </location>
</feature>
<accession>A0A0R3JWY6</accession>
<evidence type="ECO:0000256" key="6">
    <source>
        <dbReference type="SAM" id="Phobius"/>
    </source>
</evidence>
<gene>
    <name evidence="7" type="ORF">ABG79_00199</name>
</gene>
<dbReference type="AlphaFoldDB" id="A0A0R3JWY6"/>
<keyword evidence="3 6" id="KW-0812">Transmembrane</keyword>
<dbReference type="PANTHER" id="PTHR43370">
    <property type="entry name" value="SUGAR ABC TRANSPORTER INTEGRAL MEMBRANE PROTEIN-RELATED"/>
    <property type="match status" value="1"/>
</dbReference>
<dbReference type="Pfam" id="PF02653">
    <property type="entry name" value="BPD_transp_2"/>
    <property type="match status" value="1"/>
</dbReference>
<dbReference type="GO" id="GO:0022857">
    <property type="term" value="F:transmembrane transporter activity"/>
    <property type="evidence" value="ECO:0007669"/>
    <property type="project" value="InterPro"/>
</dbReference>
<evidence type="ECO:0000256" key="5">
    <source>
        <dbReference type="ARBA" id="ARBA00023136"/>
    </source>
</evidence>
<dbReference type="Proteomes" id="UP000052015">
    <property type="component" value="Unassembled WGS sequence"/>
</dbReference>
<feature type="transmembrane region" description="Helical" evidence="6">
    <location>
        <begin position="36"/>
        <end position="57"/>
    </location>
</feature>
<name>A0A0R3JWY6_CALMK</name>
<comment type="caution">
    <text evidence="7">The sequence shown here is derived from an EMBL/GenBank/DDBJ whole genome shotgun (WGS) entry which is preliminary data.</text>
</comment>
<dbReference type="RefSeq" id="WP_057976176.1">
    <property type="nucleotide sequence ID" value="NZ_LKHP01000001.1"/>
</dbReference>
<evidence type="ECO:0000313" key="8">
    <source>
        <dbReference type="Proteomes" id="UP000052015"/>
    </source>
</evidence>